<reference evidence="2" key="1">
    <citation type="submission" date="2020-08" db="EMBL/GenBank/DDBJ databases">
        <title>Ramlibacter sp. GTP1 16S ribosomal RNA gene genome sequencing and assembly.</title>
        <authorList>
            <person name="Kang M."/>
        </authorList>
    </citation>
    <scope>NUCLEOTIDE SEQUENCE</scope>
    <source>
        <strain evidence="2">GTP1</strain>
    </source>
</reference>
<dbReference type="Proteomes" id="UP000596827">
    <property type="component" value="Unassembled WGS sequence"/>
</dbReference>
<dbReference type="AlphaFoldDB" id="A0A923M738"/>
<organism evidence="2 3">
    <name type="scientific">Ramlibacter albus</name>
    <dbReference type="NCBI Taxonomy" id="2079448"/>
    <lineage>
        <taxon>Bacteria</taxon>
        <taxon>Pseudomonadati</taxon>
        <taxon>Pseudomonadota</taxon>
        <taxon>Betaproteobacteria</taxon>
        <taxon>Burkholderiales</taxon>
        <taxon>Comamonadaceae</taxon>
        <taxon>Ramlibacter</taxon>
    </lineage>
</organism>
<dbReference type="EMBL" id="JACORU010000001">
    <property type="protein sequence ID" value="MBC5763787.1"/>
    <property type="molecule type" value="Genomic_DNA"/>
</dbReference>
<evidence type="ECO:0000256" key="1">
    <source>
        <dbReference type="SAM" id="SignalP"/>
    </source>
</evidence>
<keyword evidence="1" id="KW-0732">Signal</keyword>
<gene>
    <name evidence="2" type="ORF">H8R02_04955</name>
</gene>
<protein>
    <submittedName>
        <fullName evidence="2">Acyloxyacyl hydrolase</fullName>
    </submittedName>
</protein>
<dbReference type="Gene3D" id="2.40.160.20">
    <property type="match status" value="1"/>
</dbReference>
<name>A0A923M738_9BURK</name>
<accession>A0A923M738</accession>
<keyword evidence="3" id="KW-1185">Reference proteome</keyword>
<sequence length="177" mass="19607">MWSRPLVLAAMLFAAWPAQADWRPDAWFIEGGAAPKGTWQVTGGLKWNGSWKRSWLGTEATGAVDLQLSHWEWDRFGGGRGSSNVLGLVPLLRLRFDEGRSPWFVEGGIGLTLADRKYNTPDKQFATAFQFHDTVAVGRSIGNGSELSVRIVHTSNAGIKHPNPGENFLQVRWGSKF</sequence>
<evidence type="ECO:0000313" key="3">
    <source>
        <dbReference type="Proteomes" id="UP000596827"/>
    </source>
</evidence>
<proteinExistence type="predicted"/>
<dbReference type="RefSeq" id="WP_187080214.1">
    <property type="nucleotide sequence ID" value="NZ_JACORU010000001.1"/>
</dbReference>
<feature type="signal peptide" evidence="1">
    <location>
        <begin position="1"/>
        <end position="20"/>
    </location>
</feature>
<feature type="chain" id="PRO_5038082838" evidence="1">
    <location>
        <begin position="21"/>
        <end position="177"/>
    </location>
</feature>
<evidence type="ECO:0000313" key="2">
    <source>
        <dbReference type="EMBL" id="MBC5763787.1"/>
    </source>
</evidence>
<dbReference type="GO" id="GO:0016787">
    <property type="term" value="F:hydrolase activity"/>
    <property type="evidence" value="ECO:0007669"/>
    <property type="project" value="UniProtKB-KW"/>
</dbReference>
<dbReference type="InterPro" id="IPR018550">
    <property type="entry name" value="Lipid-A_deacylase-rel"/>
</dbReference>
<keyword evidence="2" id="KW-0378">Hydrolase</keyword>
<comment type="caution">
    <text evidence="2">The sequence shown here is derived from an EMBL/GenBank/DDBJ whole genome shotgun (WGS) entry which is preliminary data.</text>
</comment>
<dbReference type="Pfam" id="PF09411">
    <property type="entry name" value="PagL"/>
    <property type="match status" value="1"/>
</dbReference>